<organism evidence="2 3">
    <name type="scientific">Raphanus sativus</name>
    <name type="common">Radish</name>
    <name type="synonym">Raphanus raphanistrum var. sativus</name>
    <dbReference type="NCBI Taxonomy" id="3726"/>
    <lineage>
        <taxon>Eukaryota</taxon>
        <taxon>Viridiplantae</taxon>
        <taxon>Streptophyta</taxon>
        <taxon>Embryophyta</taxon>
        <taxon>Tracheophyta</taxon>
        <taxon>Spermatophyta</taxon>
        <taxon>Magnoliopsida</taxon>
        <taxon>eudicotyledons</taxon>
        <taxon>Gunneridae</taxon>
        <taxon>Pentapetalae</taxon>
        <taxon>rosids</taxon>
        <taxon>malvids</taxon>
        <taxon>Brassicales</taxon>
        <taxon>Brassicaceae</taxon>
        <taxon>Brassiceae</taxon>
        <taxon>Raphanus</taxon>
    </lineage>
</organism>
<name>A0A6J0M5W4_RAPSA</name>
<reference evidence="3" key="2">
    <citation type="submission" date="2025-08" db="UniProtKB">
        <authorList>
            <consortium name="RefSeq"/>
        </authorList>
    </citation>
    <scope>IDENTIFICATION</scope>
    <source>
        <tissue evidence="3">Leaf</tissue>
    </source>
</reference>
<sequence>MTLKCNTDGSWLKKTESGGAGWVLRDHQGALVWAGVRKLPVVRSVIEAEAEAIRWTIQTLAGFGYKKVTVETDSLVLTRMLNGEEEVWPVLESIMQDISRSLVVNADYEVVYFHMSDNKLTYRIAKETSTFTVLYL</sequence>
<dbReference type="InterPro" id="IPR044730">
    <property type="entry name" value="RNase_H-like_dom_plant"/>
</dbReference>
<feature type="domain" description="RNase H type-1" evidence="1">
    <location>
        <begin position="6"/>
        <end position="127"/>
    </location>
</feature>
<dbReference type="SUPFAM" id="SSF53098">
    <property type="entry name" value="Ribonuclease H-like"/>
    <property type="match status" value="1"/>
</dbReference>
<dbReference type="InterPro" id="IPR036397">
    <property type="entry name" value="RNaseH_sf"/>
</dbReference>
<evidence type="ECO:0000313" key="2">
    <source>
        <dbReference type="Proteomes" id="UP000504610"/>
    </source>
</evidence>
<dbReference type="InterPro" id="IPR052929">
    <property type="entry name" value="RNase_H-like_EbsB-rel"/>
</dbReference>
<evidence type="ECO:0000313" key="3">
    <source>
        <dbReference type="RefSeq" id="XP_018467845.1"/>
    </source>
</evidence>
<dbReference type="InterPro" id="IPR012337">
    <property type="entry name" value="RNaseH-like_sf"/>
</dbReference>
<accession>A0A6J0M5W4</accession>
<dbReference type="InterPro" id="IPR002156">
    <property type="entry name" value="RNaseH_domain"/>
</dbReference>
<dbReference type="Proteomes" id="UP000504610">
    <property type="component" value="Chromosome 2"/>
</dbReference>
<dbReference type="Pfam" id="PF13456">
    <property type="entry name" value="RVT_3"/>
    <property type="match status" value="1"/>
</dbReference>
<dbReference type="AlphaFoldDB" id="A0A6J0M5W4"/>
<keyword evidence="2" id="KW-1185">Reference proteome</keyword>
<reference evidence="2" key="1">
    <citation type="journal article" date="2019" name="Database">
        <title>The radish genome database (RadishGD): an integrated information resource for radish genomics.</title>
        <authorList>
            <person name="Yu H.J."/>
            <person name="Baek S."/>
            <person name="Lee Y.J."/>
            <person name="Cho A."/>
            <person name="Mun J.H."/>
        </authorList>
    </citation>
    <scope>NUCLEOTIDE SEQUENCE [LARGE SCALE GENOMIC DNA]</scope>
    <source>
        <strain evidence="2">cv. WK10039</strain>
    </source>
</reference>
<dbReference type="CDD" id="cd06222">
    <property type="entry name" value="RNase_H_like"/>
    <property type="match status" value="1"/>
</dbReference>
<dbReference type="KEGG" id="rsz:108839593"/>
<dbReference type="GO" id="GO:0004523">
    <property type="term" value="F:RNA-DNA hybrid ribonuclease activity"/>
    <property type="evidence" value="ECO:0007669"/>
    <property type="project" value="InterPro"/>
</dbReference>
<dbReference type="PANTHER" id="PTHR47074:SF48">
    <property type="entry name" value="POLYNUCLEOTIDYL TRANSFERASE, RIBONUCLEASE H-LIKE SUPERFAMILY PROTEIN"/>
    <property type="match status" value="1"/>
</dbReference>
<gene>
    <name evidence="3" type="primary">LOC108839593</name>
</gene>
<dbReference type="GeneID" id="108839593"/>
<dbReference type="PANTHER" id="PTHR47074">
    <property type="entry name" value="BNAC02G40300D PROTEIN"/>
    <property type="match status" value="1"/>
</dbReference>
<dbReference type="OrthoDB" id="1024736at2759"/>
<evidence type="ECO:0000259" key="1">
    <source>
        <dbReference type="Pfam" id="PF13456"/>
    </source>
</evidence>
<dbReference type="GO" id="GO:0003676">
    <property type="term" value="F:nucleic acid binding"/>
    <property type="evidence" value="ECO:0007669"/>
    <property type="project" value="InterPro"/>
</dbReference>
<dbReference type="Gene3D" id="3.30.420.10">
    <property type="entry name" value="Ribonuclease H-like superfamily/Ribonuclease H"/>
    <property type="match status" value="1"/>
</dbReference>
<protein>
    <submittedName>
        <fullName evidence="3">Uncharacterized protein LOC108839593</fullName>
    </submittedName>
</protein>
<proteinExistence type="predicted"/>
<dbReference type="RefSeq" id="XP_018467845.1">
    <property type="nucleotide sequence ID" value="XM_018612343.1"/>
</dbReference>